<dbReference type="InterPro" id="IPR002541">
    <property type="entry name" value="Cyt_c_assembly"/>
</dbReference>
<feature type="transmembrane region" description="Helical" evidence="1">
    <location>
        <begin position="173"/>
        <end position="196"/>
    </location>
</feature>
<gene>
    <name evidence="3" type="primary">ccsA</name>
    <name evidence="3" type="ORF">LJ739_02830</name>
</gene>
<evidence type="ECO:0000259" key="2">
    <source>
        <dbReference type="Pfam" id="PF01578"/>
    </source>
</evidence>
<evidence type="ECO:0000313" key="3">
    <source>
        <dbReference type="EMBL" id="MCC2615178.1"/>
    </source>
</evidence>
<keyword evidence="4" id="KW-1185">Reference proteome</keyword>
<sequence length="263" mass="28750">MILALSTVVMYLLAALMIGRRLLHQQGPDHRVAAVLAIFAMGLHLSLLTQGILLEPGQNMSFTNVASLIAWLIALSMTAASLWMPNLLLLPVVLGFAALVVLINLLIPVTHIMHIDIQPALLIHITLALFAYGILMIALLYALQLAYINQRLKQKQASLLNSPLPPLMMVESIFFKLLVTGTALLTLSLISGFVFLDNMFATQQAHKTVLSLLAWLIYVIVLVGHQRLGWRGKPVITATITGSVLLTLAYFGSRFVKDILLGG</sequence>
<feature type="transmembrane region" description="Helical" evidence="1">
    <location>
        <begin position="234"/>
        <end position="251"/>
    </location>
</feature>
<keyword evidence="1" id="KW-1133">Transmembrane helix</keyword>
<accession>A0ABS8G3S5</accession>
<dbReference type="InterPro" id="IPR052372">
    <property type="entry name" value="YpjD/HemX"/>
</dbReference>
<dbReference type="PANTHER" id="PTHR38034:SF1">
    <property type="entry name" value="INNER MEMBRANE PROTEIN YPJD"/>
    <property type="match status" value="1"/>
</dbReference>
<dbReference type="RefSeq" id="WP_229157087.1">
    <property type="nucleotide sequence ID" value="NZ_JAJEWP010000001.1"/>
</dbReference>
<feature type="transmembrane region" description="Helical" evidence="1">
    <location>
        <begin position="33"/>
        <end position="53"/>
    </location>
</feature>
<comment type="caution">
    <text evidence="3">The sequence shown here is derived from an EMBL/GenBank/DDBJ whole genome shotgun (WGS) entry which is preliminary data.</text>
</comment>
<feature type="transmembrane region" description="Helical" evidence="1">
    <location>
        <begin position="208"/>
        <end position="228"/>
    </location>
</feature>
<feature type="transmembrane region" description="Helical" evidence="1">
    <location>
        <begin position="65"/>
        <end position="83"/>
    </location>
</feature>
<evidence type="ECO:0000313" key="4">
    <source>
        <dbReference type="Proteomes" id="UP001520878"/>
    </source>
</evidence>
<name>A0ABS8G3S5_9ALTE</name>
<keyword evidence="1" id="KW-0812">Transmembrane</keyword>
<dbReference type="Proteomes" id="UP001520878">
    <property type="component" value="Unassembled WGS sequence"/>
</dbReference>
<feature type="transmembrane region" description="Helical" evidence="1">
    <location>
        <begin position="121"/>
        <end position="143"/>
    </location>
</feature>
<dbReference type="PANTHER" id="PTHR38034">
    <property type="entry name" value="INNER MEMBRANE PROTEIN YPJD"/>
    <property type="match status" value="1"/>
</dbReference>
<protein>
    <submittedName>
        <fullName evidence="3">Cytochrome c biogenesis protein CcsA</fullName>
    </submittedName>
</protein>
<proteinExistence type="predicted"/>
<keyword evidence="1" id="KW-0472">Membrane</keyword>
<dbReference type="EMBL" id="JAJEWP010000001">
    <property type="protein sequence ID" value="MCC2615178.1"/>
    <property type="molecule type" value="Genomic_DNA"/>
</dbReference>
<organism evidence="3 4">
    <name type="scientific">Fluctibacter halophilus</name>
    <dbReference type="NCBI Taxonomy" id="226011"/>
    <lineage>
        <taxon>Bacteria</taxon>
        <taxon>Pseudomonadati</taxon>
        <taxon>Pseudomonadota</taxon>
        <taxon>Gammaproteobacteria</taxon>
        <taxon>Alteromonadales</taxon>
        <taxon>Alteromonadaceae</taxon>
        <taxon>Fluctibacter</taxon>
    </lineage>
</organism>
<feature type="transmembrane region" description="Helical" evidence="1">
    <location>
        <begin position="89"/>
        <end position="109"/>
    </location>
</feature>
<reference evidence="3 4" key="1">
    <citation type="submission" date="2021-10" db="EMBL/GenBank/DDBJ databases">
        <title>Draft genome of Aestuariibacter halophilus JC2043.</title>
        <authorList>
            <person name="Emsley S.A."/>
            <person name="Pfannmuller K.M."/>
            <person name="Ushijima B."/>
            <person name="Saw J.H."/>
            <person name="Videau P."/>
        </authorList>
    </citation>
    <scope>NUCLEOTIDE SEQUENCE [LARGE SCALE GENOMIC DNA]</scope>
    <source>
        <strain evidence="3 4">JC2043</strain>
    </source>
</reference>
<evidence type="ECO:0000256" key="1">
    <source>
        <dbReference type="SAM" id="Phobius"/>
    </source>
</evidence>
<feature type="domain" description="Cytochrome c assembly protein" evidence="2">
    <location>
        <begin position="41"/>
        <end position="260"/>
    </location>
</feature>
<dbReference type="Pfam" id="PF01578">
    <property type="entry name" value="Cytochrom_C_asm"/>
    <property type="match status" value="1"/>
</dbReference>